<proteinExistence type="inferred from homology"/>
<dbReference type="Proteomes" id="UP000663131">
    <property type="component" value="Chromosome 9"/>
</dbReference>
<dbReference type="EMBL" id="CP063137">
    <property type="protein sequence ID" value="QOU23077.1"/>
    <property type="molecule type" value="Genomic_DNA"/>
</dbReference>
<dbReference type="GO" id="GO:0003747">
    <property type="term" value="F:translation release factor activity"/>
    <property type="evidence" value="ECO:0007669"/>
    <property type="project" value="InterPro"/>
</dbReference>
<name>A0A871R8R9_DEKBR</name>
<dbReference type="Gene3D" id="6.10.140.1950">
    <property type="match status" value="1"/>
</dbReference>
<gene>
    <name evidence="6" type="ORF">BRETT_003268</name>
</gene>
<evidence type="ECO:0000256" key="3">
    <source>
        <dbReference type="ARBA" id="ARBA00022917"/>
    </source>
</evidence>
<dbReference type="InterPro" id="IPR050057">
    <property type="entry name" value="Prokaryotic/Mito_RF"/>
</dbReference>
<dbReference type="PANTHER" id="PTHR43804:SF7">
    <property type="entry name" value="LD18447P"/>
    <property type="match status" value="1"/>
</dbReference>
<evidence type="ECO:0000313" key="7">
    <source>
        <dbReference type="Proteomes" id="UP000663131"/>
    </source>
</evidence>
<evidence type="ECO:0000256" key="1">
    <source>
        <dbReference type="ARBA" id="ARBA00010835"/>
    </source>
</evidence>
<dbReference type="GO" id="GO:0032543">
    <property type="term" value="P:mitochondrial translation"/>
    <property type="evidence" value="ECO:0007669"/>
    <property type="project" value="UniProtKB-ARBA"/>
</dbReference>
<sequence>MVYNIIRFFGRRAIARLPSCNTIKYDNNFSLFSVWHGIHTHATADLMEKLKPKLIHQALITKAENSRKRLKVLETKISSGQNYSEDDSKKYASLMALDGVYNEYLEQKENFNGLIGLLKDDDEISLKEEAENELKTVIPAYNKAIDKLKAKLLKPHPFADRACILELRPGAGGHEADIFTGDLLNMYTRYCQLHHWPYEILSQTEHDSGNGILEATLAVNHKGSYDRLRHEAGVHRVQRIPQTETKGRIQTSAAGVVVLPQIENMKSDRYVRKFEPGEVRIDVMRAGGAGGQHVNKTESAVRLTHIPTGIVVRIQDDRSQHRNKEKAFEVLRARLAEKEMRERNEREEKERMGQVSSVDRSDKIRTYNFQQNRVTDHRCNFTLYDLEGCMNGIRLDDIIDEVSKKEVDERAEALAMSIKDD</sequence>
<dbReference type="InterPro" id="IPR000352">
    <property type="entry name" value="Pep_chain_release_fac_I"/>
</dbReference>
<dbReference type="Pfam" id="PF03462">
    <property type="entry name" value="PCRF"/>
    <property type="match status" value="1"/>
</dbReference>
<reference evidence="6" key="1">
    <citation type="submission" date="2020-10" db="EMBL/GenBank/DDBJ databases">
        <authorList>
            <person name="Palmer J.M."/>
        </authorList>
    </citation>
    <scope>NUCLEOTIDE SEQUENCE</scope>
    <source>
        <strain evidence="6">UCD 2041</strain>
    </source>
</reference>
<dbReference type="Gene3D" id="3.30.70.1660">
    <property type="match status" value="1"/>
</dbReference>
<evidence type="ECO:0000256" key="2">
    <source>
        <dbReference type="ARBA" id="ARBA00022481"/>
    </source>
</evidence>
<dbReference type="GeneID" id="64575192"/>
<dbReference type="GO" id="GO:0005739">
    <property type="term" value="C:mitochondrion"/>
    <property type="evidence" value="ECO:0007669"/>
    <property type="project" value="UniProtKB-ARBA"/>
</dbReference>
<dbReference type="Gene3D" id="3.30.160.20">
    <property type="match status" value="1"/>
</dbReference>
<dbReference type="InterPro" id="IPR045853">
    <property type="entry name" value="Pep_chain_release_fac_I_sf"/>
</dbReference>
<dbReference type="PROSITE" id="PS00745">
    <property type="entry name" value="RF_PROK_I"/>
    <property type="match status" value="1"/>
</dbReference>
<keyword evidence="2" id="KW-0488">Methylation</keyword>
<comment type="similarity">
    <text evidence="1">Belongs to the prokaryotic/mitochondrial release factor family.</text>
</comment>
<dbReference type="OrthoDB" id="2019491at2759"/>
<evidence type="ECO:0000259" key="5">
    <source>
        <dbReference type="PROSITE" id="PS00745"/>
    </source>
</evidence>
<dbReference type="Pfam" id="PF00472">
    <property type="entry name" value="RF-1"/>
    <property type="match status" value="1"/>
</dbReference>
<dbReference type="KEGG" id="bbrx:BRETT_003268"/>
<protein>
    <recommendedName>
        <fullName evidence="4">Peptide chain release factor 1, mitochondrial</fullName>
    </recommendedName>
</protein>
<evidence type="ECO:0000313" key="6">
    <source>
        <dbReference type="EMBL" id="QOU23077.1"/>
    </source>
</evidence>
<dbReference type="RefSeq" id="XP_041139570.1">
    <property type="nucleotide sequence ID" value="XM_041281779.1"/>
</dbReference>
<organism evidence="6 7">
    <name type="scientific">Dekkera bruxellensis</name>
    <name type="common">Brettanomyces custersii</name>
    <dbReference type="NCBI Taxonomy" id="5007"/>
    <lineage>
        <taxon>Eukaryota</taxon>
        <taxon>Fungi</taxon>
        <taxon>Dikarya</taxon>
        <taxon>Ascomycota</taxon>
        <taxon>Saccharomycotina</taxon>
        <taxon>Pichiomycetes</taxon>
        <taxon>Pichiales</taxon>
        <taxon>Pichiaceae</taxon>
        <taxon>Brettanomyces</taxon>
    </lineage>
</organism>
<evidence type="ECO:0000256" key="4">
    <source>
        <dbReference type="ARBA" id="ARBA00067174"/>
    </source>
</evidence>
<dbReference type="AlphaFoldDB" id="A0A871R8R9"/>
<reference evidence="6" key="2">
    <citation type="journal article" name="BMC Genomics">
        <title>New genome assemblies reveal patterns of domestication and adaptation across Brettanomyces (Dekkera) species.</title>
        <authorList>
            <person name="Roach M.J."/>
            <person name="Borneman A.R."/>
        </authorList>
    </citation>
    <scope>NUCLEOTIDE SEQUENCE</scope>
    <source>
        <strain evidence="6">UCD 2041</strain>
    </source>
</reference>
<keyword evidence="3" id="KW-0648">Protein biosynthesis</keyword>
<feature type="domain" description="Prokaryotic-type class I peptide chain release factors" evidence="5">
    <location>
        <begin position="285"/>
        <end position="301"/>
    </location>
</feature>
<dbReference type="SUPFAM" id="SSF75620">
    <property type="entry name" value="Release factor"/>
    <property type="match status" value="1"/>
</dbReference>
<dbReference type="FunFam" id="3.30.160.20:FF:000004">
    <property type="entry name" value="Peptide chain release factor 1"/>
    <property type="match status" value="1"/>
</dbReference>
<dbReference type="PANTHER" id="PTHR43804">
    <property type="entry name" value="LD18447P"/>
    <property type="match status" value="1"/>
</dbReference>
<dbReference type="SMART" id="SM00937">
    <property type="entry name" value="PCRF"/>
    <property type="match status" value="1"/>
</dbReference>
<dbReference type="InterPro" id="IPR005139">
    <property type="entry name" value="PCRF"/>
</dbReference>
<accession>A0A871R8R9</accession>